<feature type="transmembrane region" description="Helical" evidence="5">
    <location>
        <begin position="122"/>
        <end position="142"/>
    </location>
</feature>
<evidence type="ECO:0000313" key="8">
    <source>
        <dbReference type="EMBL" id="SHI98674.1"/>
    </source>
</evidence>
<protein>
    <recommendedName>
        <fullName evidence="5">NADH-quinone oxidoreductase subunit N</fullName>
        <ecNumber evidence="5">7.1.1.-</ecNumber>
    </recommendedName>
    <alternativeName>
        <fullName evidence="5">NADH dehydrogenase I subunit N</fullName>
    </alternativeName>
    <alternativeName>
        <fullName evidence="5">NDH-1 subunit N</fullName>
    </alternativeName>
</protein>
<comment type="subunit">
    <text evidence="5">NDH-1 is composed of 14 different subunits. Subunits NuoA, H, J, K, L, M, N constitute the membrane sector of the complex.</text>
</comment>
<evidence type="ECO:0000256" key="1">
    <source>
        <dbReference type="ARBA" id="ARBA00004127"/>
    </source>
</evidence>
<feature type="transmembrane region" description="Helical" evidence="5">
    <location>
        <begin position="34"/>
        <end position="53"/>
    </location>
</feature>
<keyword evidence="5" id="KW-0813">Transport</keyword>
<dbReference type="GO" id="GO:0005886">
    <property type="term" value="C:plasma membrane"/>
    <property type="evidence" value="ECO:0007669"/>
    <property type="project" value="UniProtKB-SubCell"/>
</dbReference>
<dbReference type="Pfam" id="PF00361">
    <property type="entry name" value="Proton_antipo_M"/>
    <property type="match status" value="1"/>
</dbReference>
<dbReference type="EC" id="7.1.1.-" evidence="5"/>
<dbReference type="NCBIfam" id="TIGR01770">
    <property type="entry name" value="NDH_I_N"/>
    <property type="match status" value="1"/>
</dbReference>
<feature type="transmembrane region" description="Helical" evidence="5">
    <location>
        <begin position="235"/>
        <end position="255"/>
    </location>
</feature>
<dbReference type="PANTHER" id="PTHR22773">
    <property type="entry name" value="NADH DEHYDROGENASE"/>
    <property type="match status" value="1"/>
</dbReference>
<keyword evidence="3 5" id="KW-1133">Transmembrane helix</keyword>
<evidence type="ECO:0000256" key="2">
    <source>
        <dbReference type="ARBA" id="ARBA00022692"/>
    </source>
</evidence>
<feature type="transmembrane region" description="Helical" evidence="5">
    <location>
        <begin position="201"/>
        <end position="223"/>
    </location>
</feature>
<feature type="transmembrane region" description="Helical" evidence="5">
    <location>
        <begin position="320"/>
        <end position="344"/>
    </location>
</feature>
<dbReference type="GO" id="GO:0012505">
    <property type="term" value="C:endomembrane system"/>
    <property type="evidence" value="ECO:0007669"/>
    <property type="project" value="UniProtKB-SubCell"/>
</dbReference>
<feature type="transmembrane region" description="Helical" evidence="5">
    <location>
        <begin position="154"/>
        <end position="175"/>
    </location>
</feature>
<dbReference type="GO" id="GO:0048038">
    <property type="term" value="F:quinone binding"/>
    <property type="evidence" value="ECO:0007669"/>
    <property type="project" value="UniProtKB-KW"/>
</dbReference>
<feature type="domain" description="NADH:quinone oxidoreductase/Mrp antiporter transmembrane" evidence="7">
    <location>
        <begin position="119"/>
        <end position="412"/>
    </location>
</feature>
<dbReference type="AlphaFoldDB" id="A0A1M6FLW6"/>
<keyword evidence="5" id="KW-0520">NAD</keyword>
<dbReference type="GO" id="GO:0008137">
    <property type="term" value="F:NADH dehydrogenase (ubiquinone) activity"/>
    <property type="evidence" value="ECO:0007669"/>
    <property type="project" value="InterPro"/>
</dbReference>
<dbReference type="Proteomes" id="UP000184171">
    <property type="component" value="Unassembled WGS sequence"/>
</dbReference>
<keyword evidence="5" id="KW-0830">Ubiquinone</keyword>
<dbReference type="RefSeq" id="WP_072907013.1">
    <property type="nucleotide sequence ID" value="NZ_FQZT01000003.1"/>
</dbReference>
<gene>
    <name evidence="5" type="primary">nuoN</name>
    <name evidence="8" type="ORF">SAMN02745165_01337</name>
</gene>
<comment type="function">
    <text evidence="5">NDH-1 shuttles electrons from NADH, via FMN and iron-sulfur (Fe-S) centers, to quinones in the respiratory chain. The immediate electron acceptor for the enzyme in this species is believed to be ubiquinone. Couples the redox reaction to proton translocation (for every two electrons transferred, four hydrogen ions are translocated across the cytoplasmic membrane), and thus conserves the redox energy in a proton gradient.</text>
</comment>
<keyword evidence="2 5" id="KW-0812">Transmembrane</keyword>
<dbReference type="OrthoDB" id="9805769at2"/>
<keyword evidence="5" id="KW-1003">Cell membrane</keyword>
<feature type="transmembrane region" description="Helical" evidence="5">
    <location>
        <begin position="68"/>
        <end position="87"/>
    </location>
</feature>
<dbReference type="EMBL" id="FQZT01000003">
    <property type="protein sequence ID" value="SHI98674.1"/>
    <property type="molecule type" value="Genomic_DNA"/>
</dbReference>
<sequence length="471" mass="50000">MSLLELKALLPQLLMVLGATVVLVAGAWVRNRRLWLLTGLVLALGAAFIAGTVEPPVAEVAGMFSTSLYARFCTIAWSLVIAATLLLSGRYADLHRYGGGEYTSLLLFAGTGMSLLSAATSFLGLFLSLEAFTLVLYILIAFNRVDNLGAEAGLKYLVFGAVATGFIAFGIALIYTASGTLHIAEALAALQVDGAMRPLGLAGWALMLVAIGFKISLVPFHFWTPDVYQGAPAPVGGVMATAAKGAVLAAFLPLLDGLGVAGGEIKQVLWLLAILTMLVGTFSALSQTNLKRMLAYSSVTHMGYLLIALLIGGADGGQALLFYLVVYSFATFGAFGVITSWALEDGEVQNYDDLRGLGYLHPRRSSALALFMLSLAGVPPLAGFFGKFGIFHAALQHGYLELALIGVFASLVSLYYYLRPIIVLFMQERDAHQLRSGSGEEFVLLAGCCVATLFFGIYPGPLLDLIMTLLP</sequence>
<evidence type="ECO:0000313" key="9">
    <source>
        <dbReference type="Proteomes" id="UP000184171"/>
    </source>
</evidence>
<feature type="transmembrane region" description="Helical" evidence="5">
    <location>
        <begin position="439"/>
        <end position="458"/>
    </location>
</feature>
<evidence type="ECO:0000256" key="5">
    <source>
        <dbReference type="HAMAP-Rule" id="MF_00445"/>
    </source>
</evidence>
<feature type="transmembrane region" description="Helical" evidence="5">
    <location>
        <begin position="293"/>
        <end position="314"/>
    </location>
</feature>
<feature type="transmembrane region" description="Helical" evidence="5">
    <location>
        <begin position="12"/>
        <end position="29"/>
    </location>
</feature>
<accession>A0A1M6FLW6</accession>
<comment type="catalytic activity">
    <reaction evidence="5">
        <text>a quinone + NADH + 5 H(+)(in) = a quinol + NAD(+) + 4 H(+)(out)</text>
        <dbReference type="Rhea" id="RHEA:57888"/>
        <dbReference type="ChEBI" id="CHEBI:15378"/>
        <dbReference type="ChEBI" id="CHEBI:24646"/>
        <dbReference type="ChEBI" id="CHEBI:57540"/>
        <dbReference type="ChEBI" id="CHEBI:57945"/>
        <dbReference type="ChEBI" id="CHEBI:132124"/>
    </reaction>
</comment>
<dbReference type="InterPro" id="IPR001750">
    <property type="entry name" value="ND/Mrp_TM"/>
</dbReference>
<keyword evidence="9" id="KW-1185">Reference proteome</keyword>
<comment type="similarity">
    <text evidence="5">Belongs to the complex I subunit 2 family.</text>
</comment>
<feature type="transmembrane region" description="Helical" evidence="5">
    <location>
        <begin position="398"/>
        <end position="418"/>
    </location>
</feature>
<evidence type="ECO:0000256" key="3">
    <source>
        <dbReference type="ARBA" id="ARBA00022989"/>
    </source>
</evidence>
<dbReference type="InterPro" id="IPR010096">
    <property type="entry name" value="NADH-Q_OxRdtase_suN/2"/>
</dbReference>
<keyword evidence="4 5" id="KW-0472">Membrane</keyword>
<keyword evidence="5" id="KW-0874">Quinone</keyword>
<name>A0A1M6FLW6_MALRU</name>
<proteinExistence type="inferred from homology"/>
<evidence type="ECO:0000256" key="6">
    <source>
        <dbReference type="RuleBase" id="RU000320"/>
    </source>
</evidence>
<dbReference type="STRING" id="1122189.SAMN02745165_01337"/>
<evidence type="ECO:0000256" key="4">
    <source>
        <dbReference type="ARBA" id="ARBA00023136"/>
    </source>
</evidence>
<feature type="transmembrane region" description="Helical" evidence="5">
    <location>
        <begin position="365"/>
        <end position="386"/>
    </location>
</feature>
<feature type="transmembrane region" description="Helical" evidence="5">
    <location>
        <begin position="267"/>
        <end position="286"/>
    </location>
</feature>
<dbReference type="GO" id="GO:0050136">
    <property type="term" value="F:NADH dehydrogenase (quinone) (non-electrogenic) activity"/>
    <property type="evidence" value="ECO:0007669"/>
    <property type="project" value="UniProtKB-UniRule"/>
</dbReference>
<dbReference type="GO" id="GO:0042773">
    <property type="term" value="P:ATP synthesis coupled electron transport"/>
    <property type="evidence" value="ECO:0007669"/>
    <property type="project" value="InterPro"/>
</dbReference>
<comment type="subcellular location">
    <subcellularLocation>
        <location evidence="5">Cell membrane</location>
        <topology evidence="5">Multi-pass membrane protein</topology>
    </subcellularLocation>
    <subcellularLocation>
        <location evidence="1">Endomembrane system</location>
        <topology evidence="1">Multi-pass membrane protein</topology>
    </subcellularLocation>
    <subcellularLocation>
        <location evidence="6">Membrane</location>
        <topology evidence="6">Multi-pass membrane protein</topology>
    </subcellularLocation>
</comment>
<evidence type="ECO:0000259" key="7">
    <source>
        <dbReference type="Pfam" id="PF00361"/>
    </source>
</evidence>
<reference evidence="8" key="1">
    <citation type="submission" date="2016-11" db="EMBL/GenBank/DDBJ databases">
        <authorList>
            <person name="Jaros S."/>
            <person name="Januszkiewicz K."/>
            <person name="Wedrychowicz H."/>
        </authorList>
    </citation>
    <scope>NUCLEOTIDE SEQUENCE [LARGE SCALE GENOMIC DNA]</scope>
    <source>
        <strain evidence="8">DSM 5091</strain>
    </source>
</reference>
<keyword evidence="5" id="KW-1278">Translocase</keyword>
<organism evidence="8 9">
    <name type="scientific">Malonomonas rubra DSM 5091</name>
    <dbReference type="NCBI Taxonomy" id="1122189"/>
    <lineage>
        <taxon>Bacteria</taxon>
        <taxon>Pseudomonadati</taxon>
        <taxon>Thermodesulfobacteriota</taxon>
        <taxon>Desulfuromonadia</taxon>
        <taxon>Desulfuromonadales</taxon>
        <taxon>Geopsychrobacteraceae</taxon>
        <taxon>Malonomonas</taxon>
    </lineage>
</organism>
<dbReference type="HAMAP" id="MF_00445">
    <property type="entry name" value="NDH1_NuoN_1"/>
    <property type="match status" value="1"/>
</dbReference>